<proteinExistence type="predicted"/>
<evidence type="ECO:0000256" key="1">
    <source>
        <dbReference type="SAM" id="MobiDB-lite"/>
    </source>
</evidence>
<evidence type="ECO:0000313" key="3">
    <source>
        <dbReference type="Proteomes" id="UP001054252"/>
    </source>
</evidence>
<comment type="caution">
    <text evidence="2">The sequence shown here is derived from an EMBL/GenBank/DDBJ whole genome shotgun (WGS) entry which is preliminary data.</text>
</comment>
<dbReference type="EMBL" id="BPVZ01000088">
    <property type="protein sequence ID" value="GKV30796.1"/>
    <property type="molecule type" value="Genomic_DNA"/>
</dbReference>
<organism evidence="2 3">
    <name type="scientific">Rubroshorea leprosula</name>
    <dbReference type="NCBI Taxonomy" id="152421"/>
    <lineage>
        <taxon>Eukaryota</taxon>
        <taxon>Viridiplantae</taxon>
        <taxon>Streptophyta</taxon>
        <taxon>Embryophyta</taxon>
        <taxon>Tracheophyta</taxon>
        <taxon>Spermatophyta</taxon>
        <taxon>Magnoliopsida</taxon>
        <taxon>eudicotyledons</taxon>
        <taxon>Gunneridae</taxon>
        <taxon>Pentapetalae</taxon>
        <taxon>rosids</taxon>
        <taxon>malvids</taxon>
        <taxon>Malvales</taxon>
        <taxon>Dipterocarpaceae</taxon>
        <taxon>Rubroshorea</taxon>
    </lineage>
</organism>
<feature type="region of interest" description="Disordered" evidence="1">
    <location>
        <begin position="1"/>
        <end position="21"/>
    </location>
</feature>
<dbReference type="AlphaFoldDB" id="A0AAV5L0M0"/>
<dbReference type="Proteomes" id="UP001054252">
    <property type="component" value="Unassembled WGS sequence"/>
</dbReference>
<feature type="compositionally biased region" description="Basic and acidic residues" evidence="1">
    <location>
        <begin position="1"/>
        <end position="10"/>
    </location>
</feature>
<protein>
    <submittedName>
        <fullName evidence="2">Uncharacterized protein</fullName>
    </submittedName>
</protein>
<keyword evidence="3" id="KW-1185">Reference proteome</keyword>
<sequence length="42" mass="4670">MRLEHPHLFQDEDSQPPPASHLDLDAIAFSPILGSCWVTRAA</sequence>
<gene>
    <name evidence="2" type="ORF">SLEP1_g39572</name>
</gene>
<name>A0AAV5L0M0_9ROSI</name>
<reference evidence="2 3" key="1">
    <citation type="journal article" date="2021" name="Commun. Biol.">
        <title>The genome of Shorea leprosula (Dipterocarpaceae) highlights the ecological relevance of drought in aseasonal tropical rainforests.</title>
        <authorList>
            <person name="Ng K.K.S."/>
            <person name="Kobayashi M.J."/>
            <person name="Fawcett J.A."/>
            <person name="Hatakeyama M."/>
            <person name="Paape T."/>
            <person name="Ng C.H."/>
            <person name="Ang C.C."/>
            <person name="Tnah L.H."/>
            <person name="Lee C.T."/>
            <person name="Nishiyama T."/>
            <person name="Sese J."/>
            <person name="O'Brien M.J."/>
            <person name="Copetti D."/>
            <person name="Mohd Noor M.I."/>
            <person name="Ong R.C."/>
            <person name="Putra M."/>
            <person name="Sireger I.Z."/>
            <person name="Indrioko S."/>
            <person name="Kosugi Y."/>
            <person name="Izuno A."/>
            <person name="Isagi Y."/>
            <person name="Lee S.L."/>
            <person name="Shimizu K.K."/>
        </authorList>
    </citation>
    <scope>NUCLEOTIDE SEQUENCE [LARGE SCALE GENOMIC DNA]</scope>
    <source>
        <strain evidence="2">214</strain>
    </source>
</reference>
<evidence type="ECO:0000313" key="2">
    <source>
        <dbReference type="EMBL" id="GKV30796.1"/>
    </source>
</evidence>
<accession>A0AAV5L0M0</accession>